<dbReference type="Gene3D" id="2.40.50.1020">
    <property type="entry name" value="LytTr DNA-binding domain"/>
    <property type="match status" value="1"/>
</dbReference>
<dbReference type="SUPFAM" id="SSF53474">
    <property type="entry name" value="alpha/beta-Hydrolases"/>
    <property type="match status" value="1"/>
</dbReference>
<evidence type="ECO:0000259" key="1">
    <source>
        <dbReference type="PROSITE" id="PS50930"/>
    </source>
</evidence>
<evidence type="ECO:0000313" key="3">
    <source>
        <dbReference type="Proteomes" id="UP001379533"/>
    </source>
</evidence>
<protein>
    <submittedName>
        <fullName evidence="2">Alpha/beta fold hydrolase</fullName>
    </submittedName>
</protein>
<dbReference type="PANTHER" id="PTHR37299">
    <property type="entry name" value="TRANSCRIPTIONAL REGULATOR-RELATED"/>
    <property type="match status" value="1"/>
</dbReference>
<gene>
    <name evidence="2" type="ORF">LZC95_04575</name>
</gene>
<dbReference type="Pfam" id="PF12146">
    <property type="entry name" value="Hydrolase_4"/>
    <property type="match status" value="1"/>
</dbReference>
<dbReference type="Gene3D" id="3.40.50.1820">
    <property type="entry name" value="alpha/beta hydrolase"/>
    <property type="match status" value="1"/>
</dbReference>
<keyword evidence="2" id="KW-0378">Hydrolase</keyword>
<dbReference type="GO" id="GO:0016787">
    <property type="term" value="F:hydrolase activity"/>
    <property type="evidence" value="ECO:0007669"/>
    <property type="project" value="UniProtKB-KW"/>
</dbReference>
<dbReference type="SMART" id="SM00850">
    <property type="entry name" value="LytTR"/>
    <property type="match status" value="1"/>
</dbReference>
<name>A0ABZ2KFK1_9BACT</name>
<dbReference type="InterPro" id="IPR029058">
    <property type="entry name" value="AB_hydrolase_fold"/>
</dbReference>
<dbReference type="RefSeq" id="WP_394846724.1">
    <property type="nucleotide sequence ID" value="NZ_CP089982.1"/>
</dbReference>
<evidence type="ECO:0000313" key="2">
    <source>
        <dbReference type="EMBL" id="WXA96113.1"/>
    </source>
</evidence>
<dbReference type="InterPro" id="IPR007492">
    <property type="entry name" value="LytTR_DNA-bd_dom"/>
</dbReference>
<dbReference type="InterPro" id="IPR022742">
    <property type="entry name" value="Hydrolase_4"/>
</dbReference>
<dbReference type="PROSITE" id="PS50930">
    <property type="entry name" value="HTH_LYTTR"/>
    <property type="match status" value="1"/>
</dbReference>
<reference evidence="2 3" key="1">
    <citation type="submission" date="2021-12" db="EMBL/GenBank/DDBJ databases">
        <title>Discovery of the Pendulisporaceae a myxobacterial family with distinct sporulation behavior and unique specialized metabolism.</title>
        <authorList>
            <person name="Garcia R."/>
            <person name="Popoff A."/>
            <person name="Bader C.D."/>
            <person name="Loehr J."/>
            <person name="Walesch S."/>
            <person name="Walt C."/>
            <person name="Boldt J."/>
            <person name="Bunk B."/>
            <person name="Haeckl F.J.F.P.J."/>
            <person name="Gunesch A.P."/>
            <person name="Birkelbach J."/>
            <person name="Nuebel U."/>
            <person name="Pietschmann T."/>
            <person name="Bach T."/>
            <person name="Mueller R."/>
        </authorList>
    </citation>
    <scope>NUCLEOTIDE SEQUENCE [LARGE SCALE GENOMIC DNA]</scope>
    <source>
        <strain evidence="2 3">MSr12523</strain>
    </source>
</reference>
<dbReference type="InterPro" id="IPR046947">
    <property type="entry name" value="LytR-like"/>
</dbReference>
<sequence length="356" mass="39131">MDANEASTFEQCDLCHIWHIRTGRSVYIPFVKWNMTRRGIRSVATTAVSTSSSVEPCRLDGFDGKRGRQAAISAEGTGRPEFVKPACPRSIHLLQFEKRLQSVVLVHGSSASSRSMHPFAQCFAQAGFAVDAFDMRGHGDSGPRGDIAYIGQLDDDMEDFMHAVQPAGPKTLVGFSAGGGFAIRVAGGTRQALFDNYLFMAPAIHRRAPTYRPNAGGWAPDADAFERALSQWRHVLSAADVTTPPIAPLKRIAASDAGGSIVHMVPMDEVQYFEAADKYVRVLTATHEYLIRTPLKQLLPQLDPNVFCQVHRALVVRTDAIDSAQRDDAGKLQLTLRGRPEKIPVSRLYAHLFRAM</sequence>
<proteinExistence type="predicted"/>
<feature type="domain" description="HTH LytTR-type" evidence="1">
    <location>
        <begin position="262"/>
        <end position="356"/>
    </location>
</feature>
<dbReference type="Proteomes" id="UP001379533">
    <property type="component" value="Chromosome"/>
</dbReference>
<dbReference type="Pfam" id="PF04397">
    <property type="entry name" value="LytTR"/>
    <property type="match status" value="1"/>
</dbReference>
<dbReference type="EMBL" id="CP089982">
    <property type="protein sequence ID" value="WXA96113.1"/>
    <property type="molecule type" value="Genomic_DNA"/>
</dbReference>
<keyword evidence="3" id="KW-1185">Reference proteome</keyword>
<dbReference type="PANTHER" id="PTHR37299:SF1">
    <property type="entry name" value="STAGE 0 SPORULATION PROTEIN A HOMOLOG"/>
    <property type="match status" value="1"/>
</dbReference>
<accession>A0ABZ2KFK1</accession>
<organism evidence="2 3">
    <name type="scientific">Pendulispora brunnea</name>
    <dbReference type="NCBI Taxonomy" id="2905690"/>
    <lineage>
        <taxon>Bacteria</taxon>
        <taxon>Pseudomonadati</taxon>
        <taxon>Myxococcota</taxon>
        <taxon>Myxococcia</taxon>
        <taxon>Myxococcales</taxon>
        <taxon>Sorangiineae</taxon>
        <taxon>Pendulisporaceae</taxon>
        <taxon>Pendulispora</taxon>
    </lineage>
</organism>